<dbReference type="GO" id="GO:0043041">
    <property type="term" value="P:amino acid activation for nonribosomal peptide biosynthetic process"/>
    <property type="evidence" value="ECO:0007669"/>
    <property type="project" value="TreeGrafter"/>
</dbReference>
<dbReference type="Pfam" id="PF00668">
    <property type="entry name" value="Condensation"/>
    <property type="match status" value="1"/>
</dbReference>
<dbReference type="GO" id="GO:0005737">
    <property type="term" value="C:cytoplasm"/>
    <property type="evidence" value="ECO:0007669"/>
    <property type="project" value="TreeGrafter"/>
</dbReference>
<evidence type="ECO:0000313" key="2">
    <source>
        <dbReference type="EMBL" id="RMZ68767.1"/>
    </source>
</evidence>
<dbReference type="Gene3D" id="3.30.559.30">
    <property type="entry name" value="Nonribosomal peptide synthetase, condensation domain"/>
    <property type="match status" value="2"/>
</dbReference>
<dbReference type="GO" id="GO:0003824">
    <property type="term" value="F:catalytic activity"/>
    <property type="evidence" value="ECO:0007669"/>
    <property type="project" value="InterPro"/>
</dbReference>
<feature type="domain" description="Condensation" evidence="1">
    <location>
        <begin position="198"/>
        <end position="386"/>
    </location>
</feature>
<dbReference type="AlphaFoldDB" id="A0A3M7M2L1"/>
<gene>
    <name evidence="2" type="ORF">GMOD_00002609</name>
</gene>
<dbReference type="EMBL" id="KE747817">
    <property type="protein sequence ID" value="RMZ68767.1"/>
    <property type="molecule type" value="Genomic_DNA"/>
</dbReference>
<organism evidence="2 3">
    <name type="scientific">Pyrenophora seminiperda CCB06</name>
    <dbReference type="NCBI Taxonomy" id="1302712"/>
    <lineage>
        <taxon>Eukaryota</taxon>
        <taxon>Fungi</taxon>
        <taxon>Dikarya</taxon>
        <taxon>Ascomycota</taxon>
        <taxon>Pezizomycotina</taxon>
        <taxon>Dothideomycetes</taxon>
        <taxon>Pleosporomycetidae</taxon>
        <taxon>Pleosporales</taxon>
        <taxon>Pleosporineae</taxon>
        <taxon>Pleosporaceae</taxon>
        <taxon>Pyrenophora</taxon>
    </lineage>
</organism>
<dbReference type="Gene3D" id="3.30.559.10">
    <property type="entry name" value="Chloramphenicol acetyltransferase-like domain"/>
    <property type="match status" value="1"/>
</dbReference>
<reference evidence="2 3" key="1">
    <citation type="journal article" date="2014" name="PLoS ONE">
        <title>De novo Genome Assembly of the Fungal Plant Pathogen Pyrenophora semeniperda.</title>
        <authorList>
            <person name="Soliai M.M."/>
            <person name="Meyer S.E."/>
            <person name="Udall J.A."/>
            <person name="Elzinga D.E."/>
            <person name="Hermansen R.A."/>
            <person name="Bodily P.M."/>
            <person name="Hart A.A."/>
            <person name="Coleman C.E."/>
        </authorList>
    </citation>
    <scope>NUCLEOTIDE SEQUENCE [LARGE SCALE GENOMIC DNA]</scope>
    <source>
        <strain evidence="2 3">CCB06</strain>
        <tissue evidence="2">Mycelium</tissue>
    </source>
</reference>
<keyword evidence="3" id="KW-1185">Reference proteome</keyword>
<accession>A0A3M7M2L1</accession>
<dbReference type="InterPro" id="IPR023213">
    <property type="entry name" value="CAT-like_dom_sf"/>
</dbReference>
<evidence type="ECO:0000313" key="3">
    <source>
        <dbReference type="Proteomes" id="UP000265663"/>
    </source>
</evidence>
<dbReference type="PANTHER" id="PTHR45527:SF1">
    <property type="entry name" value="FATTY ACID SYNTHASE"/>
    <property type="match status" value="1"/>
</dbReference>
<evidence type="ECO:0000259" key="1">
    <source>
        <dbReference type="Pfam" id="PF00668"/>
    </source>
</evidence>
<dbReference type="GO" id="GO:0044550">
    <property type="term" value="P:secondary metabolite biosynthetic process"/>
    <property type="evidence" value="ECO:0007669"/>
    <property type="project" value="TreeGrafter"/>
</dbReference>
<sequence>MASRTQREEEFKLASDTDTISEDEFLTLFGEAVISRRTKSNKGTVDVVDTSYIEVITGIAEFSSRHKDTTKLYDDPRFGNLKITVGRTILEEGSDDGLAQKMRGVLYIPTDEQIEVSVPLIDQGVDSLLLQFSKMLLIDIPILKVISGASITELAEEAARRLPRATIPLIELEDGVVVVSESGNQDSSDSTLVSSKPLQQLTHDRSIFYNSIGVFMKECLDLVRLQNAFATCLQRHEIFRTSFHSDRIQSILDAPKQDIKCIRVDDRAAAEEAYRELETKDYDLAAGKTLKLVNLYRDQDEHLFVKGYHRLVGDGSTTQNFLNEVGQIYDGAQLSVPPQYSNFALRQRSDVETGNMDSDIAYWTSMYTRALPVLPVLLLPQAKSSRTATTFVAWKQHVGMLCPSSVLFANLLPVRMEGYSPEQNFADELLAVKERMCQAMQHPFVPYGVTLARLGLDKPATELQHAPLFQAIFDYRQGAAETGRLGKASFTEIWASRERMPHDVVLEMCDDPAKGPLVTVKFQSYLFTL</sequence>
<name>A0A3M7M2L1_9PLEO</name>
<dbReference type="GO" id="GO:0031177">
    <property type="term" value="F:phosphopantetheine binding"/>
    <property type="evidence" value="ECO:0007669"/>
    <property type="project" value="TreeGrafter"/>
</dbReference>
<dbReference type="SUPFAM" id="SSF52777">
    <property type="entry name" value="CoA-dependent acyltransferases"/>
    <property type="match status" value="2"/>
</dbReference>
<dbReference type="InterPro" id="IPR001242">
    <property type="entry name" value="Condensation_dom"/>
</dbReference>
<protein>
    <submittedName>
        <fullName evidence="2">Beta-ketoacyl synthase domain-containing</fullName>
    </submittedName>
</protein>
<dbReference type="Proteomes" id="UP000265663">
    <property type="component" value="Unassembled WGS sequence"/>
</dbReference>
<proteinExistence type="predicted"/>
<dbReference type="OrthoDB" id="329835at2759"/>
<dbReference type="PANTHER" id="PTHR45527">
    <property type="entry name" value="NONRIBOSOMAL PEPTIDE SYNTHETASE"/>
    <property type="match status" value="1"/>
</dbReference>